<dbReference type="SUPFAM" id="SSF50494">
    <property type="entry name" value="Trypsin-like serine proteases"/>
    <property type="match status" value="1"/>
</dbReference>
<dbReference type="InterPro" id="IPR018000">
    <property type="entry name" value="Neurotransmitter_ion_chnl_CS"/>
</dbReference>
<keyword evidence="19" id="KW-0407">Ion channel</keyword>
<dbReference type="Pfam" id="PF00089">
    <property type="entry name" value="Trypsin"/>
    <property type="match status" value="1"/>
</dbReference>
<comment type="caution">
    <text evidence="26">The sequence shown here is derived from an EMBL/GenBank/DDBJ whole genome shotgun (WGS) entry which is preliminary data.</text>
</comment>
<evidence type="ECO:0000259" key="25">
    <source>
        <dbReference type="PROSITE" id="PS50240"/>
    </source>
</evidence>
<dbReference type="GO" id="GO:0005230">
    <property type="term" value="F:extracellular ligand-gated monoatomic ion channel activity"/>
    <property type="evidence" value="ECO:0007669"/>
    <property type="project" value="InterPro"/>
</dbReference>
<organism evidence="26 27">
    <name type="scientific">Hemibagrus wyckioides</name>
    <dbReference type="NCBI Taxonomy" id="337641"/>
    <lineage>
        <taxon>Eukaryota</taxon>
        <taxon>Metazoa</taxon>
        <taxon>Chordata</taxon>
        <taxon>Craniata</taxon>
        <taxon>Vertebrata</taxon>
        <taxon>Euteleostomi</taxon>
        <taxon>Actinopterygii</taxon>
        <taxon>Neopterygii</taxon>
        <taxon>Teleostei</taxon>
        <taxon>Ostariophysi</taxon>
        <taxon>Siluriformes</taxon>
        <taxon>Bagridae</taxon>
        <taxon>Hemibagrus</taxon>
    </lineage>
</organism>
<keyword evidence="13 24" id="KW-0472">Membrane</keyword>
<evidence type="ECO:0000256" key="21">
    <source>
        <dbReference type="ARBA" id="ARBA00034430"/>
    </source>
</evidence>
<gene>
    <name evidence="26" type="ORF">KOW79_016847</name>
</gene>
<evidence type="ECO:0000256" key="20">
    <source>
        <dbReference type="ARBA" id="ARBA00034104"/>
    </source>
</evidence>
<keyword evidence="7" id="KW-0732">Signal</keyword>
<keyword evidence="18" id="KW-1071">Ligand-gated ion channel</keyword>
<dbReference type="InterPro" id="IPR005552">
    <property type="entry name" value="Scramblase"/>
</dbReference>
<keyword evidence="27" id="KW-1185">Reference proteome</keyword>
<feature type="transmembrane region" description="Helical" evidence="24">
    <location>
        <begin position="833"/>
        <end position="852"/>
    </location>
</feature>
<keyword evidence="6 24" id="KW-0812">Transmembrane</keyword>
<evidence type="ECO:0000256" key="13">
    <source>
        <dbReference type="ARBA" id="ARBA00023136"/>
    </source>
</evidence>
<evidence type="ECO:0000256" key="8">
    <source>
        <dbReference type="ARBA" id="ARBA00022801"/>
    </source>
</evidence>
<dbReference type="InterPro" id="IPR036719">
    <property type="entry name" value="Neuro-gated_channel_TM_sf"/>
</dbReference>
<protein>
    <recommendedName>
        <fullName evidence="25">Peptidase S1 domain-containing protein</fullName>
    </recommendedName>
</protein>
<dbReference type="InterPro" id="IPR033116">
    <property type="entry name" value="TRYPSIN_SER"/>
</dbReference>
<comment type="catalytic activity">
    <reaction evidence="22">
        <text>Na(+)(in) = Na(+)(out)</text>
        <dbReference type="Rhea" id="RHEA:34963"/>
        <dbReference type="ChEBI" id="CHEBI:29101"/>
    </reaction>
</comment>
<evidence type="ECO:0000256" key="6">
    <source>
        <dbReference type="ARBA" id="ARBA00022692"/>
    </source>
</evidence>
<dbReference type="GO" id="GO:0006508">
    <property type="term" value="P:proteolysis"/>
    <property type="evidence" value="ECO:0007669"/>
    <property type="project" value="UniProtKB-KW"/>
</dbReference>
<evidence type="ECO:0000256" key="12">
    <source>
        <dbReference type="ARBA" id="ARBA00023065"/>
    </source>
</evidence>
<evidence type="ECO:0000256" key="23">
    <source>
        <dbReference type="RuleBase" id="RU363034"/>
    </source>
</evidence>
<evidence type="ECO:0000256" key="11">
    <source>
        <dbReference type="ARBA" id="ARBA00023018"/>
    </source>
</evidence>
<reference evidence="26 27" key="1">
    <citation type="submission" date="2021-06" db="EMBL/GenBank/DDBJ databases">
        <title>Chromosome-level genome assembly of the red-tail catfish (Hemibagrus wyckioides).</title>
        <authorList>
            <person name="Shao F."/>
        </authorList>
    </citation>
    <scope>NUCLEOTIDE SEQUENCE [LARGE SCALE GENOMIC DNA]</scope>
    <source>
        <strain evidence="26">EC202008001</strain>
        <tissue evidence="26">Blood</tissue>
    </source>
</reference>
<feature type="transmembrane region" description="Helical" evidence="24">
    <location>
        <begin position="798"/>
        <end position="821"/>
    </location>
</feature>
<keyword evidence="15" id="KW-0675">Receptor</keyword>
<evidence type="ECO:0000256" key="9">
    <source>
        <dbReference type="ARBA" id="ARBA00022825"/>
    </source>
</evidence>
<keyword evidence="11" id="KW-0770">Synapse</keyword>
<dbReference type="PROSITE" id="PS00135">
    <property type="entry name" value="TRYPSIN_SER"/>
    <property type="match status" value="1"/>
</dbReference>
<name>A0A9D3NC37_9TELE</name>
<dbReference type="FunFam" id="1.20.58.390:FF:000010">
    <property type="entry name" value="Nicotinic acetylcholine receptor subunit epsilon"/>
    <property type="match status" value="1"/>
</dbReference>
<dbReference type="PROSITE" id="PS50240">
    <property type="entry name" value="TRYPSIN_DOM"/>
    <property type="match status" value="1"/>
</dbReference>
<evidence type="ECO:0000256" key="17">
    <source>
        <dbReference type="ARBA" id="ARBA00023257"/>
    </source>
</evidence>
<dbReference type="SMART" id="SM00020">
    <property type="entry name" value="Tryp_SPc"/>
    <property type="match status" value="1"/>
</dbReference>
<dbReference type="GO" id="GO:0004252">
    <property type="term" value="F:serine-type endopeptidase activity"/>
    <property type="evidence" value="ECO:0007669"/>
    <property type="project" value="InterPro"/>
</dbReference>
<dbReference type="InterPro" id="IPR036734">
    <property type="entry name" value="Neur_chan_lig-bd_sf"/>
</dbReference>
<keyword evidence="10 24" id="KW-1133">Transmembrane helix</keyword>
<dbReference type="FunFam" id="2.70.170.10:FF:000012">
    <property type="entry name" value="Nicotinic acetylcholine receptor subunit gamma"/>
    <property type="match status" value="1"/>
</dbReference>
<dbReference type="Pfam" id="PF03803">
    <property type="entry name" value="Scramblase"/>
    <property type="match status" value="1"/>
</dbReference>
<keyword evidence="17" id="KW-0628">Postsynaptic cell membrane</keyword>
<dbReference type="PRINTS" id="PR00722">
    <property type="entry name" value="CHYMOTRYPSIN"/>
</dbReference>
<dbReference type="InterPro" id="IPR006029">
    <property type="entry name" value="Neurotrans-gated_channel_TM"/>
</dbReference>
<dbReference type="InterPro" id="IPR009003">
    <property type="entry name" value="Peptidase_S1_PA"/>
</dbReference>
<dbReference type="CDD" id="cd19064">
    <property type="entry name" value="LGIC_TM_nAChR"/>
    <property type="match status" value="1"/>
</dbReference>
<dbReference type="Pfam" id="PF02932">
    <property type="entry name" value="Neur_chan_memb"/>
    <property type="match status" value="1"/>
</dbReference>
<evidence type="ECO:0000256" key="15">
    <source>
        <dbReference type="ARBA" id="ARBA00023170"/>
    </source>
</evidence>
<comment type="function">
    <text evidence="1">After binding acetylcholine, the AChR responds by an extensive change in conformation that affects all subunits and leads to opening of an ion-conducting channel across the plasma membrane.</text>
</comment>
<evidence type="ECO:0000313" key="26">
    <source>
        <dbReference type="EMBL" id="KAG7319704.1"/>
    </source>
</evidence>
<dbReference type="CDD" id="cd00190">
    <property type="entry name" value="Tryp_SPc"/>
    <property type="match status" value="1"/>
</dbReference>
<evidence type="ECO:0000256" key="16">
    <source>
        <dbReference type="ARBA" id="ARBA00023180"/>
    </source>
</evidence>
<comment type="subcellular location">
    <subcellularLocation>
        <location evidence="20">Postsynaptic cell membrane</location>
        <topology evidence="20">Multi-pass membrane protein</topology>
    </subcellularLocation>
</comment>
<evidence type="ECO:0000256" key="10">
    <source>
        <dbReference type="ARBA" id="ARBA00022989"/>
    </source>
</evidence>
<keyword evidence="12" id="KW-0406">Ion transport</keyword>
<dbReference type="InterPro" id="IPR043504">
    <property type="entry name" value="Peptidase_S1_PA_chymotrypsin"/>
</dbReference>
<dbReference type="Gene3D" id="2.40.10.10">
    <property type="entry name" value="Trypsin-like serine proteases"/>
    <property type="match status" value="1"/>
</dbReference>
<keyword evidence="16" id="KW-0325">Glycoprotein</keyword>
<dbReference type="PROSITE" id="PS00236">
    <property type="entry name" value="NEUROTR_ION_CHANNEL"/>
    <property type="match status" value="1"/>
</dbReference>
<dbReference type="Gene3D" id="1.20.58.390">
    <property type="entry name" value="Neurotransmitter-gated ion-channel transmembrane domain"/>
    <property type="match status" value="1"/>
</dbReference>
<keyword evidence="3" id="KW-0813">Transport</keyword>
<dbReference type="InterPro" id="IPR018114">
    <property type="entry name" value="TRYPSIN_HIS"/>
</dbReference>
<keyword evidence="4" id="KW-1003">Cell membrane</keyword>
<evidence type="ECO:0000256" key="2">
    <source>
        <dbReference type="ARBA" id="ARBA00005350"/>
    </source>
</evidence>
<dbReference type="FunFam" id="2.40.10.10:FF:000003">
    <property type="entry name" value="Transmembrane serine protease 3"/>
    <property type="match status" value="1"/>
</dbReference>
<evidence type="ECO:0000313" key="27">
    <source>
        <dbReference type="Proteomes" id="UP000824219"/>
    </source>
</evidence>
<comment type="similarity">
    <text evidence="2">Belongs to the phospholipid scramblase family.</text>
</comment>
<dbReference type="GO" id="GO:0045211">
    <property type="term" value="C:postsynaptic membrane"/>
    <property type="evidence" value="ECO:0007669"/>
    <property type="project" value="UniProtKB-SubCell"/>
</dbReference>
<sequence>MGGSQAPPGSWPWIVNLQLNGVLMCGGVLVDSSWILTAAHCFTGSQSEHYWTAVVGEFDITKADPDEQVMKVNRIITHPKFNPKTFNNDIALVELSSPVVLSERVMPVCLPSDPEPPPGAPCLVAGWGSLYEDGPAADVVMEAMVPLLSQSTCKSALGKQLLTTTMFCAGYLSGGIDSCQGDSGGPLILQDLTSGRFQLYGITSWGEGCGEKGKPGVYTRVVAYKDWILSEIQKSFGSREPTCAELLKTSELSEEQRMSEFTSLCHFYMLSCPLTLDPSGCQRLAQDNCQSRFKKCQLHLFLQTLLDLLQKADDYIRDKVDLTFFTQSLPQLVEHVYRSSVNVRTRRQTLKAEQVGHSSLPIAHNPPSVFEEVGPLLDNWESYLNSIATNLEQHSKHVESNQQTKEKLNLFQQEGNSTLHQQDRDLLSTITLVCFRLASRHISALKDLERYSFWMDLIISGRASDILSGKLEPSLHLHMKDIVNWRTLVFQLLSCSDVIKSKDKTSKTENLLKRTDLVPRAGELIAPQELRTKKSPVQGGTRSWMSDLLEGRQSVTSSTPIQLPLPLQLNSNKRTSEVMCNLEGALHGDLMRGYNKNIRPMEKNGDITEVKLKMTLTNLISLVKPNSVYSVGQWYDYRLRWADRPRFEEYKNITGTRIPSKAIWLPDIILENNVDGHFEITLYTNALIDPNGMVYWLPPAIYRSSCAIKVDYFPFDWQNCSMVFRSQTYNANEIELKLTNEASTIVEWIEIDPEAFTENGEWVIKHRPAKKVVNERYSRDDLDYQEIIFFLIIQRKPLFYIINIILPCVLFSSLGLLVYFLPAKAGGQKCTMSITILLAQTVFLFLIAKKIPETSQAVPLIGKYLMFVMSVTAITVMNCVVVLNVSLRTPNTHTLTNKVRKVFLNIFPRVLGMRMHRWTPQSGLRADGLTNKSTVPLRRHSSLGFNVKADEYMLKMACSELMFSKQKKRDGLIRSNNLEGDTVQDLTWSLAMASPELQDCVEASKHIAESTKQHTDFQKRKKVMSTITAQPLPYGLEREKHIEMLFRAFHQRWSTSMNPQDLIATPAPTQGSLYGHLSPTFEASHLDTNRQKGEQWATETLPAGLAALRTVNQIHITAIPELQGPQCIYRRMYSIAAETKQLFLAVEESSCVCMQCCGPARTCTLQGFDQDRQKMFVFERPLRADMCCLGCCLMEMRAYTAQGELIGTVHQRWSMFTPYFEVCDSADSPFLWIQGSCCPIRCLSDQEFQVVSMIGDHIGTIWKKWPGYNVESCNMDHEHFGLDVSQNMNVNTKVLLLAGTFLLNYMFFEMS</sequence>
<evidence type="ECO:0000256" key="1">
    <source>
        <dbReference type="ARBA" id="ARBA00003328"/>
    </source>
</evidence>
<dbReference type="GO" id="GO:0017128">
    <property type="term" value="F:phospholipid scramblase activity"/>
    <property type="evidence" value="ECO:0007669"/>
    <property type="project" value="InterPro"/>
</dbReference>
<keyword evidence="9 23" id="KW-0720">Serine protease</keyword>
<dbReference type="PANTHER" id="PTHR24252">
    <property type="entry name" value="ACROSIN-RELATED"/>
    <property type="match status" value="1"/>
</dbReference>
<evidence type="ECO:0000256" key="18">
    <source>
        <dbReference type="ARBA" id="ARBA00023286"/>
    </source>
</evidence>
<dbReference type="InterPro" id="IPR001314">
    <property type="entry name" value="Peptidase_S1A"/>
</dbReference>
<dbReference type="PROSITE" id="PS00134">
    <property type="entry name" value="TRYPSIN_HIS"/>
    <property type="match status" value="1"/>
</dbReference>
<evidence type="ECO:0000256" key="24">
    <source>
        <dbReference type="SAM" id="Phobius"/>
    </source>
</evidence>
<dbReference type="Gene3D" id="2.70.170.10">
    <property type="entry name" value="Neurotransmitter-gated ion-channel ligand-binding domain"/>
    <property type="match status" value="1"/>
</dbReference>
<dbReference type="EMBL" id="JAHKSW010000020">
    <property type="protein sequence ID" value="KAG7319704.1"/>
    <property type="molecule type" value="Genomic_DNA"/>
</dbReference>
<dbReference type="Pfam" id="PF02931">
    <property type="entry name" value="Neur_chan_LBD"/>
    <property type="match status" value="1"/>
</dbReference>
<comment type="catalytic activity">
    <reaction evidence="21">
        <text>K(+)(in) = K(+)(out)</text>
        <dbReference type="Rhea" id="RHEA:29463"/>
        <dbReference type="ChEBI" id="CHEBI:29103"/>
    </reaction>
</comment>
<proteinExistence type="inferred from homology"/>
<dbReference type="InterPro" id="IPR001254">
    <property type="entry name" value="Trypsin_dom"/>
</dbReference>
<dbReference type="OrthoDB" id="5975154at2759"/>
<evidence type="ECO:0000256" key="3">
    <source>
        <dbReference type="ARBA" id="ARBA00022448"/>
    </source>
</evidence>
<keyword evidence="14" id="KW-1015">Disulfide bond</keyword>
<accession>A0A9D3NC37</accession>
<keyword evidence="8 23" id="KW-0378">Hydrolase</keyword>
<dbReference type="InterPro" id="IPR038050">
    <property type="entry name" value="Neuro_actylchol_rec"/>
</dbReference>
<keyword evidence="5 23" id="KW-0645">Protease</keyword>
<dbReference type="PANTHER" id="PTHR24252:SF10">
    <property type="entry name" value="SERINE PROTEASE 56"/>
    <property type="match status" value="1"/>
</dbReference>
<dbReference type="SUPFAM" id="SSF90112">
    <property type="entry name" value="Neurotransmitter-gated ion-channel transmembrane pore"/>
    <property type="match status" value="1"/>
</dbReference>
<evidence type="ECO:0000256" key="22">
    <source>
        <dbReference type="ARBA" id="ARBA00036239"/>
    </source>
</evidence>
<dbReference type="SUPFAM" id="SSF63712">
    <property type="entry name" value="Nicotinic receptor ligand binding domain-like"/>
    <property type="match status" value="1"/>
</dbReference>
<dbReference type="InterPro" id="IPR006202">
    <property type="entry name" value="Neur_chan_lig-bd"/>
</dbReference>
<dbReference type="Proteomes" id="UP000824219">
    <property type="component" value="Linkage Group LG20"/>
</dbReference>
<feature type="transmembrane region" description="Helical" evidence="24">
    <location>
        <begin position="864"/>
        <end position="885"/>
    </location>
</feature>
<evidence type="ECO:0000256" key="19">
    <source>
        <dbReference type="ARBA" id="ARBA00023303"/>
    </source>
</evidence>
<evidence type="ECO:0000256" key="14">
    <source>
        <dbReference type="ARBA" id="ARBA00023157"/>
    </source>
</evidence>
<feature type="domain" description="Peptidase S1" evidence="25">
    <location>
        <begin position="1"/>
        <end position="233"/>
    </location>
</feature>
<evidence type="ECO:0000256" key="5">
    <source>
        <dbReference type="ARBA" id="ARBA00022670"/>
    </source>
</evidence>
<evidence type="ECO:0000256" key="4">
    <source>
        <dbReference type="ARBA" id="ARBA00022475"/>
    </source>
</evidence>
<evidence type="ECO:0000256" key="7">
    <source>
        <dbReference type="ARBA" id="ARBA00022729"/>
    </source>
</evidence>